<reference evidence="1 2" key="1">
    <citation type="journal article" date="2017" name="Genome Biol.">
        <title>New reference genome sequences of hot pepper reveal the massive evolution of plant disease-resistance genes by retroduplication.</title>
        <authorList>
            <person name="Kim S."/>
            <person name="Park J."/>
            <person name="Yeom S.I."/>
            <person name="Kim Y.M."/>
            <person name="Seo E."/>
            <person name="Kim K.T."/>
            <person name="Kim M.S."/>
            <person name="Lee J.M."/>
            <person name="Cheong K."/>
            <person name="Shin H.S."/>
            <person name="Kim S.B."/>
            <person name="Han K."/>
            <person name="Lee J."/>
            <person name="Park M."/>
            <person name="Lee H.A."/>
            <person name="Lee H.Y."/>
            <person name="Lee Y."/>
            <person name="Oh S."/>
            <person name="Lee J.H."/>
            <person name="Choi E."/>
            <person name="Choi E."/>
            <person name="Lee S.E."/>
            <person name="Jeon J."/>
            <person name="Kim H."/>
            <person name="Choi G."/>
            <person name="Song H."/>
            <person name="Lee J."/>
            <person name="Lee S.C."/>
            <person name="Kwon J.K."/>
            <person name="Lee H.Y."/>
            <person name="Koo N."/>
            <person name="Hong Y."/>
            <person name="Kim R.W."/>
            <person name="Kang W.H."/>
            <person name="Huh J.H."/>
            <person name="Kang B.C."/>
            <person name="Yang T.J."/>
            <person name="Lee Y.H."/>
            <person name="Bennetzen J.L."/>
            <person name="Choi D."/>
        </authorList>
    </citation>
    <scope>NUCLEOTIDE SEQUENCE [LARGE SCALE GENOMIC DNA]</scope>
    <source>
        <strain evidence="2">cv. PBC81</strain>
    </source>
</reference>
<dbReference type="AlphaFoldDB" id="A0A2G2X562"/>
<organism evidence="1 2">
    <name type="scientific">Capsicum baccatum</name>
    <name type="common">Peruvian pepper</name>
    <dbReference type="NCBI Taxonomy" id="33114"/>
    <lineage>
        <taxon>Eukaryota</taxon>
        <taxon>Viridiplantae</taxon>
        <taxon>Streptophyta</taxon>
        <taxon>Embryophyta</taxon>
        <taxon>Tracheophyta</taxon>
        <taxon>Spermatophyta</taxon>
        <taxon>Magnoliopsida</taxon>
        <taxon>eudicotyledons</taxon>
        <taxon>Gunneridae</taxon>
        <taxon>Pentapetalae</taxon>
        <taxon>asterids</taxon>
        <taxon>lamiids</taxon>
        <taxon>Solanales</taxon>
        <taxon>Solanaceae</taxon>
        <taxon>Solanoideae</taxon>
        <taxon>Capsiceae</taxon>
        <taxon>Capsicum</taxon>
    </lineage>
</organism>
<sequence>MPRSYHRYSSKTWWEVPNVAKPPVLKAKVVIPCKVKGPPHTETQKEELSALAQSTFNKRIFQDESDSSHRDRCWKKVKPSLMKHSDSNTHVEILASSSKTSPAIEKAWASIRTKLAGLTPNHASSIQDDVEVILNDMSGMGEDISSLQNLLGSFFRLATSYDQAQSTLVDETTTIKESESYWKAKEHLKLVLRERDEKFEEVFAICKSLEKARKK</sequence>
<gene>
    <name evidence="1" type="ORF">CQW23_07090</name>
</gene>
<evidence type="ECO:0000313" key="1">
    <source>
        <dbReference type="EMBL" id="PHT52628.1"/>
    </source>
</evidence>
<keyword evidence="2" id="KW-1185">Reference proteome</keyword>
<evidence type="ECO:0000313" key="2">
    <source>
        <dbReference type="Proteomes" id="UP000224567"/>
    </source>
</evidence>
<comment type="caution">
    <text evidence="1">The sequence shown here is derived from an EMBL/GenBank/DDBJ whole genome shotgun (WGS) entry which is preliminary data.</text>
</comment>
<dbReference type="OrthoDB" id="1304813at2759"/>
<dbReference type="Proteomes" id="UP000224567">
    <property type="component" value="Unassembled WGS sequence"/>
</dbReference>
<proteinExistence type="predicted"/>
<accession>A0A2G2X562</accession>
<name>A0A2G2X562_CAPBA</name>
<reference evidence="2" key="2">
    <citation type="journal article" date="2017" name="J. Anim. Genet.">
        <title>Multiple reference genome sequences of hot pepper reveal the massive evolution of plant disease resistance genes by retroduplication.</title>
        <authorList>
            <person name="Kim S."/>
            <person name="Park J."/>
            <person name="Yeom S.-I."/>
            <person name="Kim Y.-M."/>
            <person name="Seo E."/>
            <person name="Kim K.-T."/>
            <person name="Kim M.-S."/>
            <person name="Lee J.M."/>
            <person name="Cheong K."/>
            <person name="Shin H.-S."/>
            <person name="Kim S.-B."/>
            <person name="Han K."/>
            <person name="Lee J."/>
            <person name="Park M."/>
            <person name="Lee H.-A."/>
            <person name="Lee H.-Y."/>
            <person name="Lee Y."/>
            <person name="Oh S."/>
            <person name="Lee J.H."/>
            <person name="Choi E."/>
            <person name="Choi E."/>
            <person name="Lee S.E."/>
            <person name="Jeon J."/>
            <person name="Kim H."/>
            <person name="Choi G."/>
            <person name="Song H."/>
            <person name="Lee J."/>
            <person name="Lee S.-C."/>
            <person name="Kwon J.-K."/>
            <person name="Lee H.-Y."/>
            <person name="Koo N."/>
            <person name="Hong Y."/>
            <person name="Kim R.W."/>
            <person name="Kang W.-H."/>
            <person name="Huh J.H."/>
            <person name="Kang B.-C."/>
            <person name="Yang T.-J."/>
            <person name="Lee Y.-H."/>
            <person name="Bennetzen J.L."/>
            <person name="Choi D."/>
        </authorList>
    </citation>
    <scope>NUCLEOTIDE SEQUENCE [LARGE SCALE GENOMIC DNA]</scope>
    <source>
        <strain evidence="2">cv. PBC81</strain>
    </source>
</reference>
<protein>
    <submittedName>
        <fullName evidence="1">Uncharacterized protein</fullName>
    </submittedName>
</protein>
<dbReference type="EMBL" id="MLFT02000003">
    <property type="protein sequence ID" value="PHT52628.1"/>
    <property type="molecule type" value="Genomic_DNA"/>
</dbReference>